<evidence type="ECO:0000313" key="2">
    <source>
        <dbReference type="Proteomes" id="UP001164746"/>
    </source>
</evidence>
<keyword evidence="2" id="KW-1185">Reference proteome</keyword>
<sequence>MIPWPKTDASTDNGALHIATEGVQYAVAQRQTATQRIETQQPHGEDGLTYADIDIKFLQEANARVLARKK</sequence>
<proteinExistence type="predicted"/>
<reference evidence="1" key="1">
    <citation type="submission" date="2022-11" db="EMBL/GenBank/DDBJ databases">
        <title>Centuries of genome instability and evolution in soft-shell clam transmissible cancer (bioRxiv).</title>
        <authorList>
            <person name="Hart S.F.M."/>
            <person name="Yonemitsu M.A."/>
            <person name="Giersch R.M."/>
            <person name="Beal B.F."/>
            <person name="Arriagada G."/>
            <person name="Davis B.W."/>
            <person name="Ostrander E.A."/>
            <person name="Goff S.P."/>
            <person name="Metzger M.J."/>
        </authorList>
    </citation>
    <scope>NUCLEOTIDE SEQUENCE</scope>
    <source>
        <strain evidence="1">MELC-2E11</strain>
        <tissue evidence="1">Siphon/mantle</tissue>
    </source>
</reference>
<organism evidence="1 2">
    <name type="scientific">Mya arenaria</name>
    <name type="common">Soft-shell clam</name>
    <dbReference type="NCBI Taxonomy" id="6604"/>
    <lineage>
        <taxon>Eukaryota</taxon>
        <taxon>Metazoa</taxon>
        <taxon>Spiralia</taxon>
        <taxon>Lophotrochozoa</taxon>
        <taxon>Mollusca</taxon>
        <taxon>Bivalvia</taxon>
        <taxon>Autobranchia</taxon>
        <taxon>Heteroconchia</taxon>
        <taxon>Euheterodonta</taxon>
        <taxon>Imparidentia</taxon>
        <taxon>Neoheterodontei</taxon>
        <taxon>Myida</taxon>
        <taxon>Myoidea</taxon>
        <taxon>Myidae</taxon>
        <taxon>Mya</taxon>
    </lineage>
</organism>
<name>A0ABY7EA28_MYAAR</name>
<accession>A0ABY7EA28</accession>
<dbReference type="Proteomes" id="UP001164746">
    <property type="component" value="Chromosome 5"/>
</dbReference>
<gene>
    <name evidence="1" type="ORF">MAR_020972</name>
</gene>
<evidence type="ECO:0000313" key="1">
    <source>
        <dbReference type="EMBL" id="WAR05603.1"/>
    </source>
</evidence>
<dbReference type="EMBL" id="CP111016">
    <property type="protein sequence ID" value="WAR05603.1"/>
    <property type="molecule type" value="Genomic_DNA"/>
</dbReference>
<protein>
    <submittedName>
        <fullName evidence="1">Uncharacterized protein</fullName>
    </submittedName>
</protein>